<proteinExistence type="predicted"/>
<dbReference type="Proteomes" id="UP000887540">
    <property type="component" value="Unplaced"/>
</dbReference>
<dbReference type="InterPro" id="IPR012337">
    <property type="entry name" value="RNaseH-like_sf"/>
</dbReference>
<sequence length="375" mass="42859">MPKIIYSDNAKGFLMANKVLMDVFEAIALDPSVTHFFVENSIQWINSVEKASWQGGTHEKLVDLTKRVLRKVDWKKLLTFDEFYAYLKEIECLLNQRPLTRISGSKEATYQLHGFCDGSAEAFATSVFIRCEEPNGETSSSHLVFAKAISSTKGFEHTPNGAHGHLDRLPSGQIRRRATTPSNLDRQHRRPRLRHFMICRRYDAKPFKLPLMPSLTAERTTRTKTYEYIGIDNWGPVSIIINSTKTKAWGVLITCLTTRMTYLDIATNLSTFTHIQLIAKSYAAEQGIEWRSSTTNSPWPGEVYEVMVKLTKNCLERTIGKRTLNYNTFITLLAQTKSVLNSRPLTYMSDDLDDCSIIRPIDFVNYKVDLFTSYP</sequence>
<evidence type="ECO:0000313" key="3">
    <source>
        <dbReference type="WBParaSite" id="ACRNAN_scaffold10356.g28423.t1"/>
    </source>
</evidence>
<feature type="region of interest" description="Disordered" evidence="1">
    <location>
        <begin position="155"/>
        <end position="187"/>
    </location>
</feature>
<evidence type="ECO:0000256" key="1">
    <source>
        <dbReference type="SAM" id="MobiDB-lite"/>
    </source>
</evidence>
<dbReference type="Pfam" id="PF05380">
    <property type="entry name" value="Peptidase_A17"/>
    <property type="match status" value="1"/>
</dbReference>
<dbReference type="PANTHER" id="PTHR47331">
    <property type="entry name" value="PHD-TYPE DOMAIN-CONTAINING PROTEIN"/>
    <property type="match status" value="1"/>
</dbReference>
<dbReference type="WBParaSite" id="ACRNAN_scaffold10356.g28423.t1">
    <property type="protein sequence ID" value="ACRNAN_scaffold10356.g28423.t1"/>
    <property type="gene ID" value="ACRNAN_scaffold10356.g28423"/>
</dbReference>
<dbReference type="InterPro" id="IPR008042">
    <property type="entry name" value="Retrotrans_Pao"/>
</dbReference>
<dbReference type="SUPFAM" id="SSF53098">
    <property type="entry name" value="Ribonuclease H-like"/>
    <property type="match status" value="1"/>
</dbReference>
<accession>A0A914CGI7</accession>
<organism evidence="2 3">
    <name type="scientific">Acrobeloides nanus</name>
    <dbReference type="NCBI Taxonomy" id="290746"/>
    <lineage>
        <taxon>Eukaryota</taxon>
        <taxon>Metazoa</taxon>
        <taxon>Ecdysozoa</taxon>
        <taxon>Nematoda</taxon>
        <taxon>Chromadorea</taxon>
        <taxon>Rhabditida</taxon>
        <taxon>Tylenchina</taxon>
        <taxon>Cephalobomorpha</taxon>
        <taxon>Cephaloboidea</taxon>
        <taxon>Cephalobidae</taxon>
        <taxon>Acrobeloides</taxon>
    </lineage>
</organism>
<dbReference type="InterPro" id="IPR036397">
    <property type="entry name" value="RNaseH_sf"/>
</dbReference>
<dbReference type="PANTHER" id="PTHR47331:SF2">
    <property type="match status" value="1"/>
</dbReference>
<keyword evidence="2" id="KW-1185">Reference proteome</keyword>
<dbReference type="AlphaFoldDB" id="A0A914CGI7"/>
<reference evidence="3" key="1">
    <citation type="submission" date="2022-11" db="UniProtKB">
        <authorList>
            <consortium name="WormBaseParasite"/>
        </authorList>
    </citation>
    <scope>IDENTIFICATION</scope>
</reference>
<evidence type="ECO:0000313" key="2">
    <source>
        <dbReference type="Proteomes" id="UP000887540"/>
    </source>
</evidence>
<name>A0A914CGI7_9BILA</name>
<dbReference type="GO" id="GO:0003676">
    <property type="term" value="F:nucleic acid binding"/>
    <property type="evidence" value="ECO:0007669"/>
    <property type="project" value="InterPro"/>
</dbReference>
<protein>
    <submittedName>
        <fullName evidence="3">Integrase catalytic domain-containing protein</fullName>
    </submittedName>
</protein>
<dbReference type="Gene3D" id="3.30.420.10">
    <property type="entry name" value="Ribonuclease H-like superfamily/Ribonuclease H"/>
    <property type="match status" value="2"/>
</dbReference>